<accession>A0ABR0KCY1</accession>
<reference evidence="2 3" key="1">
    <citation type="submission" date="2023-08" db="EMBL/GenBank/DDBJ databases">
        <title>Black Yeasts Isolated from many extreme environments.</title>
        <authorList>
            <person name="Coleine C."/>
            <person name="Stajich J.E."/>
            <person name="Selbmann L."/>
        </authorList>
    </citation>
    <scope>NUCLEOTIDE SEQUENCE [LARGE SCALE GENOMIC DNA]</scope>
    <source>
        <strain evidence="2 3">CCFEE 536</strain>
    </source>
</reference>
<dbReference type="PANTHER" id="PTHR47348:SF2">
    <property type="entry name" value="MEIOTICALLY UP-REGULATED 190 PROTEIN"/>
    <property type="match status" value="1"/>
</dbReference>
<protein>
    <submittedName>
        <fullName evidence="2">Uncharacterized protein</fullName>
    </submittedName>
</protein>
<keyword evidence="1" id="KW-0812">Transmembrane</keyword>
<feature type="transmembrane region" description="Helical" evidence="1">
    <location>
        <begin position="54"/>
        <end position="72"/>
    </location>
</feature>
<dbReference type="EMBL" id="JAVRRA010026234">
    <property type="protein sequence ID" value="KAK5093629.1"/>
    <property type="molecule type" value="Genomic_DNA"/>
</dbReference>
<organism evidence="2 3">
    <name type="scientific">Cryomyces antarcticus</name>
    <dbReference type="NCBI Taxonomy" id="329879"/>
    <lineage>
        <taxon>Eukaryota</taxon>
        <taxon>Fungi</taxon>
        <taxon>Dikarya</taxon>
        <taxon>Ascomycota</taxon>
        <taxon>Pezizomycotina</taxon>
        <taxon>Dothideomycetes</taxon>
        <taxon>Dothideomycetes incertae sedis</taxon>
        <taxon>Cryomyces</taxon>
    </lineage>
</organism>
<keyword evidence="3" id="KW-1185">Reference proteome</keyword>
<feature type="transmembrane region" description="Helical" evidence="1">
    <location>
        <begin position="20"/>
        <end position="42"/>
    </location>
</feature>
<name>A0ABR0KCY1_9PEZI</name>
<gene>
    <name evidence="2" type="ORF">LTR16_007510</name>
</gene>
<evidence type="ECO:0000256" key="1">
    <source>
        <dbReference type="SAM" id="Phobius"/>
    </source>
</evidence>
<evidence type="ECO:0000313" key="3">
    <source>
        <dbReference type="Proteomes" id="UP001357485"/>
    </source>
</evidence>
<keyword evidence="1" id="KW-1133">Transmembrane helix</keyword>
<evidence type="ECO:0000313" key="2">
    <source>
        <dbReference type="EMBL" id="KAK5093629.1"/>
    </source>
</evidence>
<proteinExistence type="predicted"/>
<comment type="caution">
    <text evidence="2">The sequence shown here is derived from an EMBL/GenBank/DDBJ whole genome shotgun (WGS) entry which is preliminary data.</text>
</comment>
<keyword evidence="1" id="KW-0472">Membrane</keyword>
<dbReference type="PANTHER" id="PTHR47348">
    <property type="entry name" value="MEIOTICALLY UP-REGULATED GENE 190 PROTEIN"/>
    <property type="match status" value="1"/>
</dbReference>
<feature type="non-terminal residue" evidence="2">
    <location>
        <position position="135"/>
    </location>
</feature>
<sequence>MERLFPPPAFDSARTELVRIYQLALTVGLGLVGTVVMLLFVVEKILGFGRTLSAILVLVVGLGLGLVVIRGLQGWVANKVKEVWEDEVWDAERQKGDETANSPTPESTQWLNSVLASIWPLVNPDLFTSLADTLE</sequence>
<dbReference type="Proteomes" id="UP001357485">
    <property type="component" value="Unassembled WGS sequence"/>
</dbReference>